<dbReference type="AlphaFoldDB" id="A0AAD8YMA7"/>
<sequence length="199" mass="20627">MKIFYSSLLVLLSSQSASAMEFGVVRDLHQSMSLSNAKSVKTGKVKQSKTSKVMSVDMFSIDTTTDDVPISKPTVSSDDGTDPFSHGSKSEKVTEMSFSYVTKSDKVIASSKTSKEAKAAVDVVSESEDDAPSSEASAKSGKIVAKVVRAMPTDSTTGAATNSINAAENGVSVENAAVVNGAGAFFVVLTFAVVGAMMA</sequence>
<evidence type="ECO:0000256" key="3">
    <source>
        <dbReference type="SAM" id="SignalP"/>
    </source>
</evidence>
<feature type="signal peptide" evidence="3">
    <location>
        <begin position="1"/>
        <end position="19"/>
    </location>
</feature>
<keyword evidence="5" id="KW-1185">Reference proteome</keyword>
<keyword evidence="2" id="KW-1133">Transmembrane helix</keyword>
<evidence type="ECO:0000256" key="2">
    <source>
        <dbReference type="SAM" id="Phobius"/>
    </source>
</evidence>
<name>A0AAD8YMA7_9STRA</name>
<dbReference type="EMBL" id="JATAAI010000001">
    <property type="protein sequence ID" value="KAK1749244.1"/>
    <property type="molecule type" value="Genomic_DNA"/>
</dbReference>
<dbReference type="Proteomes" id="UP001224775">
    <property type="component" value="Unassembled WGS sequence"/>
</dbReference>
<evidence type="ECO:0000313" key="4">
    <source>
        <dbReference type="EMBL" id="KAK1749244.1"/>
    </source>
</evidence>
<feature type="region of interest" description="Disordered" evidence="1">
    <location>
        <begin position="70"/>
        <end position="90"/>
    </location>
</feature>
<reference evidence="4" key="1">
    <citation type="submission" date="2023-06" db="EMBL/GenBank/DDBJ databases">
        <title>Survivors Of The Sea: Transcriptome response of Skeletonema marinoi to long-term dormancy.</title>
        <authorList>
            <person name="Pinder M.I.M."/>
            <person name="Kourtchenko O."/>
            <person name="Robertson E.K."/>
            <person name="Larsson T."/>
            <person name="Maumus F."/>
            <person name="Osuna-Cruz C.M."/>
            <person name="Vancaester E."/>
            <person name="Stenow R."/>
            <person name="Vandepoele K."/>
            <person name="Ploug H."/>
            <person name="Bruchert V."/>
            <person name="Godhe A."/>
            <person name="Topel M."/>
        </authorList>
    </citation>
    <scope>NUCLEOTIDE SEQUENCE</scope>
    <source>
        <strain evidence="4">R05AC</strain>
    </source>
</reference>
<protein>
    <submittedName>
        <fullName evidence="4">Uncharacterized protein</fullName>
    </submittedName>
</protein>
<organism evidence="4 5">
    <name type="scientific">Skeletonema marinoi</name>
    <dbReference type="NCBI Taxonomy" id="267567"/>
    <lineage>
        <taxon>Eukaryota</taxon>
        <taxon>Sar</taxon>
        <taxon>Stramenopiles</taxon>
        <taxon>Ochrophyta</taxon>
        <taxon>Bacillariophyta</taxon>
        <taxon>Coscinodiscophyceae</taxon>
        <taxon>Thalassiosirophycidae</taxon>
        <taxon>Thalassiosirales</taxon>
        <taxon>Skeletonemataceae</taxon>
        <taxon>Skeletonema</taxon>
        <taxon>Skeletonema marinoi-dohrnii complex</taxon>
    </lineage>
</organism>
<gene>
    <name evidence="4" type="ORF">QTG54_001183</name>
</gene>
<proteinExistence type="predicted"/>
<comment type="caution">
    <text evidence="4">The sequence shown here is derived from an EMBL/GenBank/DDBJ whole genome shotgun (WGS) entry which is preliminary data.</text>
</comment>
<keyword evidence="2" id="KW-0472">Membrane</keyword>
<keyword evidence="2" id="KW-0812">Transmembrane</keyword>
<accession>A0AAD8YMA7</accession>
<keyword evidence="3" id="KW-0732">Signal</keyword>
<evidence type="ECO:0000256" key="1">
    <source>
        <dbReference type="SAM" id="MobiDB-lite"/>
    </source>
</evidence>
<evidence type="ECO:0000313" key="5">
    <source>
        <dbReference type="Proteomes" id="UP001224775"/>
    </source>
</evidence>
<feature type="transmembrane region" description="Helical" evidence="2">
    <location>
        <begin position="177"/>
        <end position="198"/>
    </location>
</feature>
<feature type="chain" id="PRO_5042021060" evidence="3">
    <location>
        <begin position="20"/>
        <end position="199"/>
    </location>
</feature>